<keyword evidence="3" id="KW-0560">Oxidoreductase</keyword>
<evidence type="ECO:0000256" key="1">
    <source>
        <dbReference type="ARBA" id="ARBA00005104"/>
    </source>
</evidence>
<dbReference type="InterPro" id="IPR024072">
    <property type="entry name" value="DHFR-like_dom_sf"/>
</dbReference>
<dbReference type="OrthoDB" id="9800865at2"/>
<feature type="domain" description="Bacterial bifunctional deaminase-reductase C-terminal" evidence="4">
    <location>
        <begin position="5"/>
        <end position="211"/>
    </location>
</feature>
<comment type="caution">
    <text evidence="5">The sequence shown here is derived from an EMBL/GenBank/DDBJ whole genome shotgun (WGS) entry which is preliminary data.</text>
</comment>
<sequence>MGLRVITSNTMTLDGRIAASPSVPSWQDERWRPILEAGFQLIDFADLHGASVILEGSNSFVARGAGGIDVIPSAPEGELYEDYLPTQVISRFKRWMAVVDSRGRVAWQHTHQDDTHVLALVSRRTSAGYLAFLREREVPYLVVGEDRVDLDLALRRLCETFDTKLIVSTAGGILNGALLRAGLVGEVDLQVLPIVLGNGEAPSVFEGYNPDFAVPPYRLSLLERQARADGSLLLRFAAGRAPIGTHE</sequence>
<dbReference type="GO" id="GO:0008703">
    <property type="term" value="F:5-amino-6-(5-phosphoribosylamino)uracil reductase activity"/>
    <property type="evidence" value="ECO:0007669"/>
    <property type="project" value="InterPro"/>
</dbReference>
<dbReference type="InterPro" id="IPR050765">
    <property type="entry name" value="Riboflavin_Biosynth_HTPR"/>
</dbReference>
<gene>
    <name evidence="5" type="ORF">CLV97_13424</name>
</gene>
<dbReference type="PANTHER" id="PTHR38011">
    <property type="entry name" value="DIHYDROFOLATE REDUCTASE FAMILY PROTEIN (AFU_ORTHOLOGUE AFUA_8G06820)"/>
    <property type="match status" value="1"/>
</dbReference>
<dbReference type="SUPFAM" id="SSF53597">
    <property type="entry name" value="Dihydrofolate reductase-like"/>
    <property type="match status" value="1"/>
</dbReference>
<evidence type="ECO:0000313" key="5">
    <source>
        <dbReference type="EMBL" id="PRX38882.1"/>
    </source>
</evidence>
<dbReference type="EMBL" id="PVNE01000034">
    <property type="protein sequence ID" value="PRX38882.1"/>
    <property type="molecule type" value="Genomic_DNA"/>
</dbReference>
<dbReference type="AlphaFoldDB" id="A0A2T0LAN4"/>
<accession>A0A2T0LAN4</accession>
<dbReference type="Proteomes" id="UP000237797">
    <property type="component" value="Unassembled WGS sequence"/>
</dbReference>
<organism evidence="5 6">
    <name type="scientific">Planifilum fimeticola</name>
    <dbReference type="NCBI Taxonomy" id="201975"/>
    <lineage>
        <taxon>Bacteria</taxon>
        <taxon>Bacillati</taxon>
        <taxon>Bacillota</taxon>
        <taxon>Bacilli</taxon>
        <taxon>Bacillales</taxon>
        <taxon>Thermoactinomycetaceae</taxon>
        <taxon>Planifilum</taxon>
    </lineage>
</organism>
<dbReference type="Gene3D" id="3.40.430.10">
    <property type="entry name" value="Dihydrofolate Reductase, subunit A"/>
    <property type="match status" value="1"/>
</dbReference>
<dbReference type="GO" id="GO:0009231">
    <property type="term" value="P:riboflavin biosynthetic process"/>
    <property type="evidence" value="ECO:0007669"/>
    <property type="project" value="InterPro"/>
</dbReference>
<name>A0A2T0LAN4_9BACL</name>
<dbReference type="Pfam" id="PF01872">
    <property type="entry name" value="RibD_C"/>
    <property type="match status" value="1"/>
</dbReference>
<comment type="pathway">
    <text evidence="1">Cofactor biosynthesis; riboflavin biosynthesis.</text>
</comment>
<dbReference type="InterPro" id="IPR002734">
    <property type="entry name" value="RibDG_C"/>
</dbReference>
<evidence type="ECO:0000313" key="6">
    <source>
        <dbReference type="Proteomes" id="UP000237797"/>
    </source>
</evidence>
<keyword evidence="6" id="KW-1185">Reference proteome</keyword>
<evidence type="ECO:0000256" key="3">
    <source>
        <dbReference type="ARBA" id="ARBA00023002"/>
    </source>
</evidence>
<evidence type="ECO:0000259" key="4">
    <source>
        <dbReference type="Pfam" id="PF01872"/>
    </source>
</evidence>
<dbReference type="RefSeq" id="WP_106346552.1">
    <property type="nucleotide sequence ID" value="NZ_PVNE01000034.1"/>
</dbReference>
<protein>
    <submittedName>
        <fullName evidence="5">Riboflavin biosynthesis pyrimidine reductase</fullName>
    </submittedName>
</protein>
<dbReference type="PANTHER" id="PTHR38011:SF7">
    <property type="entry name" value="2,5-DIAMINO-6-RIBOSYLAMINO-4(3H)-PYRIMIDINONE 5'-PHOSPHATE REDUCTASE"/>
    <property type="match status" value="1"/>
</dbReference>
<evidence type="ECO:0000256" key="2">
    <source>
        <dbReference type="ARBA" id="ARBA00022857"/>
    </source>
</evidence>
<proteinExistence type="predicted"/>
<keyword evidence="2" id="KW-0521">NADP</keyword>
<reference evidence="5 6" key="1">
    <citation type="submission" date="2018-03" db="EMBL/GenBank/DDBJ databases">
        <title>Genomic Encyclopedia of Archaeal and Bacterial Type Strains, Phase II (KMG-II): from individual species to whole genera.</title>
        <authorList>
            <person name="Goeker M."/>
        </authorList>
    </citation>
    <scope>NUCLEOTIDE SEQUENCE [LARGE SCALE GENOMIC DNA]</scope>
    <source>
        <strain evidence="5 6">DSM 44946</strain>
    </source>
</reference>